<evidence type="ECO:0000313" key="3">
    <source>
        <dbReference type="Proteomes" id="UP001486207"/>
    </source>
</evidence>
<evidence type="ECO:0000313" key="2">
    <source>
        <dbReference type="EMBL" id="MER7377259.1"/>
    </source>
</evidence>
<dbReference type="Proteomes" id="UP001486207">
    <property type="component" value="Unassembled WGS sequence"/>
</dbReference>
<sequence length="535" mass="59265">MILIAGTDKSGRSHEAAAGTASDLVGMSYWIQVGGSSNTADYYGRIPGARYEIVEHDGSHADICDAIRWASTQPPHNGKRNMIVFDDSSALWDMLSDEVALVSRKRAERRAQATGRRTARLDDPYVDEDRDLWVNAKDRWGEVLWLLRQHPGPVVMVARQEVVTAYENDKPTRHITRRLKAEKNLSAAVDAVVELQGIGEGYVTGVHTMEYTLEAGRQYRFAGIDHLLRKMGYENSAPTRQSTESRPWAYLNEQRLQQQPAPPAPAQQPGLTGPQAVALIHQALTSKGDPEACLHDVREYWGKRTLAQVRTTTKLWGEMDADALITRSLEYVKEEASKRKQAEGSASEQTGPSPAPSAEPEHQDQARGHQENEEPDPSLEDSDTTVSLEPPEEAEVEPPPPPDPEAEDPPPGESPEDTSAAEEPQDVPAAPRPTARKIRKRPNEDRALKALNAEADVQARIRMMTVGEHLGPISEEGDPPMTVLRDYLQKHRPAIIAQLEQEGQTELAAYYRDVTVDPQIQQRFASYFAGVPAGQ</sequence>
<gene>
    <name evidence="2" type="ORF">ABT384_31975</name>
</gene>
<name>A0ABV1Y0B1_9ACTN</name>
<proteinExistence type="predicted"/>
<feature type="region of interest" description="Disordered" evidence="1">
    <location>
        <begin position="336"/>
        <end position="447"/>
    </location>
</feature>
<feature type="compositionally biased region" description="Basic and acidic residues" evidence="1">
    <location>
        <begin position="359"/>
        <end position="372"/>
    </location>
</feature>
<dbReference type="EMBL" id="JBEPFB010000017">
    <property type="protein sequence ID" value="MER7377259.1"/>
    <property type="molecule type" value="Genomic_DNA"/>
</dbReference>
<evidence type="ECO:0000256" key="1">
    <source>
        <dbReference type="SAM" id="MobiDB-lite"/>
    </source>
</evidence>
<organism evidence="2 3">
    <name type="scientific">Streptomyces lanatus</name>
    <dbReference type="NCBI Taxonomy" id="66900"/>
    <lineage>
        <taxon>Bacteria</taxon>
        <taxon>Bacillati</taxon>
        <taxon>Actinomycetota</taxon>
        <taxon>Actinomycetes</taxon>
        <taxon>Kitasatosporales</taxon>
        <taxon>Streptomycetaceae</taxon>
        <taxon>Streptomyces</taxon>
    </lineage>
</organism>
<comment type="caution">
    <text evidence="2">The sequence shown here is derived from an EMBL/GenBank/DDBJ whole genome shotgun (WGS) entry which is preliminary data.</text>
</comment>
<accession>A0ABV1Y0B1</accession>
<protein>
    <submittedName>
        <fullName evidence="2">Uncharacterized protein</fullName>
    </submittedName>
</protein>
<reference evidence="2 3" key="1">
    <citation type="submission" date="2024-06" db="EMBL/GenBank/DDBJ databases">
        <title>The Natural Products Discovery Center: Release of the First 8490 Sequenced Strains for Exploring Actinobacteria Biosynthetic Diversity.</title>
        <authorList>
            <person name="Kalkreuter E."/>
            <person name="Kautsar S.A."/>
            <person name="Yang D."/>
            <person name="Bader C.D."/>
            <person name="Teijaro C.N."/>
            <person name="Fluegel L."/>
            <person name="Davis C.M."/>
            <person name="Simpson J.R."/>
            <person name="Lauterbach L."/>
            <person name="Steele A.D."/>
            <person name="Gui C."/>
            <person name="Meng S."/>
            <person name="Li G."/>
            <person name="Viehrig K."/>
            <person name="Ye F."/>
            <person name="Su P."/>
            <person name="Kiefer A.F."/>
            <person name="Nichols A."/>
            <person name="Cepeda A.J."/>
            <person name="Yan W."/>
            <person name="Fan B."/>
            <person name="Jiang Y."/>
            <person name="Adhikari A."/>
            <person name="Zheng C.-J."/>
            <person name="Schuster L."/>
            <person name="Cowan T.M."/>
            <person name="Smanski M.J."/>
            <person name="Chevrette M.G."/>
            <person name="De Carvalho L.P.S."/>
            <person name="Shen B."/>
        </authorList>
    </citation>
    <scope>NUCLEOTIDE SEQUENCE [LARGE SCALE GENOMIC DNA]</scope>
    <source>
        <strain evidence="2 3">NPDC000155</strain>
    </source>
</reference>
<feature type="compositionally biased region" description="Acidic residues" evidence="1">
    <location>
        <begin position="404"/>
        <end position="425"/>
    </location>
</feature>
<keyword evidence="3" id="KW-1185">Reference proteome</keyword>
<dbReference type="RefSeq" id="WP_190074086.1">
    <property type="nucleotide sequence ID" value="NZ_BNBM01000017.1"/>
</dbReference>
<feature type="compositionally biased region" description="Acidic residues" evidence="1">
    <location>
        <begin position="373"/>
        <end position="383"/>
    </location>
</feature>